<evidence type="ECO:0000256" key="7">
    <source>
        <dbReference type="SAM" id="Coils"/>
    </source>
</evidence>
<reference evidence="11 12" key="1">
    <citation type="journal article" date="2018" name="Int. J. Syst. Evol. Microbiol.">
        <title>Methylomusa anaerophila gen. nov., sp. nov., an anaerobic methanol-utilizing bacterium isolated from a microbial fuel cell.</title>
        <authorList>
            <person name="Amano N."/>
            <person name="Yamamuro A."/>
            <person name="Miyahara M."/>
            <person name="Kouzuma A."/>
            <person name="Abe T."/>
            <person name="Watanabe K."/>
        </authorList>
    </citation>
    <scope>NUCLEOTIDE SEQUENCE [LARGE SCALE GENOMIC DNA]</scope>
    <source>
        <strain evidence="11 12">MMFC1</strain>
    </source>
</reference>
<dbReference type="Pfam" id="PF13807">
    <property type="entry name" value="GNVR"/>
    <property type="match status" value="1"/>
</dbReference>
<dbReference type="InterPro" id="IPR050445">
    <property type="entry name" value="Bact_polysacc_biosynth/exp"/>
</dbReference>
<evidence type="ECO:0000313" key="12">
    <source>
        <dbReference type="Proteomes" id="UP000276437"/>
    </source>
</evidence>
<sequence>MVNGSIWDKQNIIRIAIQRKGLILAVFILTVMLTVGMNALLPKVYEAETTVRIKQPKALANSLLADQPVEGGNTKQLMQSNTEILKSRTVAQAVIAKLPQDRYAAISPNDILRRISTSSINGEILKIKVQGKTPEEAQTIATALMDAFVQRITGLSRREQKAAREFIGERLLEAKAELETAESAFEDYKREQKIVSPADETKVMVENLAGMKKANDENTTALAAAAAKLSNIREQLNRQKQGVLADNQLIQQQKNKLAELEGEKAGLLAKYTADHPQVQSVQASIDKIKVDLNEEISRVVNGDAPSTNHLRQGLLENEIQVGAELSTASARKTATEQIIASDQQDLAKIPAKEHGLAIVERDVTVAREKYVMLAKRHEEARINEVMQPLEVQVIDEPDASPSPVQPKKTLNLLLGAVIGLVSGIGLAVLGEHVQKKMATEEDVKRYLDLPVIGMVPDFTDEPRPGYIRYRNKLRAVFKWLSGQG</sequence>
<evidence type="ECO:0000256" key="6">
    <source>
        <dbReference type="ARBA" id="ARBA00023136"/>
    </source>
</evidence>
<dbReference type="EMBL" id="AP018449">
    <property type="protein sequence ID" value="BBB90715.1"/>
    <property type="molecule type" value="Genomic_DNA"/>
</dbReference>
<keyword evidence="4 8" id="KW-0812">Transmembrane</keyword>
<evidence type="ECO:0000259" key="9">
    <source>
        <dbReference type="Pfam" id="PF02706"/>
    </source>
</evidence>
<dbReference type="InterPro" id="IPR032807">
    <property type="entry name" value="GNVR"/>
</dbReference>
<organism evidence="11 12">
    <name type="scientific">Methylomusa anaerophila</name>
    <dbReference type="NCBI Taxonomy" id="1930071"/>
    <lineage>
        <taxon>Bacteria</taxon>
        <taxon>Bacillati</taxon>
        <taxon>Bacillota</taxon>
        <taxon>Negativicutes</taxon>
        <taxon>Selenomonadales</taxon>
        <taxon>Sporomusaceae</taxon>
        <taxon>Methylomusa</taxon>
    </lineage>
</organism>
<feature type="domain" description="Polysaccharide chain length determinant N-terminal" evidence="9">
    <location>
        <begin position="11"/>
        <end position="98"/>
    </location>
</feature>
<keyword evidence="5 8" id="KW-1133">Transmembrane helix</keyword>
<dbReference type="Proteomes" id="UP000276437">
    <property type="component" value="Chromosome"/>
</dbReference>
<comment type="subcellular location">
    <subcellularLocation>
        <location evidence="1">Cell membrane</location>
        <topology evidence="1">Multi-pass membrane protein</topology>
    </subcellularLocation>
</comment>
<comment type="similarity">
    <text evidence="2">Belongs to the CpsC/CapA family.</text>
</comment>
<gene>
    <name evidence="11" type="primary">etk</name>
    <name evidence="11" type="ORF">MAMMFC1_01376</name>
</gene>
<dbReference type="KEGG" id="mana:MAMMFC1_01376"/>
<dbReference type="PANTHER" id="PTHR32309:SF13">
    <property type="entry name" value="FERRIC ENTEROBACTIN TRANSPORT PROTEIN FEPE"/>
    <property type="match status" value="1"/>
</dbReference>
<proteinExistence type="inferred from homology"/>
<keyword evidence="11" id="KW-0418">Kinase</keyword>
<protein>
    <submittedName>
        <fullName evidence="11">Tyrosine-protein kinase etk</fullName>
        <ecNumber evidence="11">2.7.10.-</ecNumber>
    </submittedName>
</protein>
<evidence type="ECO:0000256" key="2">
    <source>
        <dbReference type="ARBA" id="ARBA00006683"/>
    </source>
</evidence>
<evidence type="ECO:0000259" key="10">
    <source>
        <dbReference type="Pfam" id="PF13807"/>
    </source>
</evidence>
<accession>A0A348AI17</accession>
<evidence type="ECO:0000256" key="3">
    <source>
        <dbReference type="ARBA" id="ARBA00022475"/>
    </source>
</evidence>
<keyword evidence="12" id="KW-1185">Reference proteome</keyword>
<dbReference type="PANTHER" id="PTHR32309">
    <property type="entry name" value="TYROSINE-PROTEIN KINASE"/>
    <property type="match status" value="1"/>
</dbReference>
<keyword evidence="7" id="KW-0175">Coiled coil</keyword>
<evidence type="ECO:0000256" key="4">
    <source>
        <dbReference type="ARBA" id="ARBA00022692"/>
    </source>
</evidence>
<feature type="domain" description="Tyrosine-protein kinase G-rich" evidence="10">
    <location>
        <begin position="359"/>
        <end position="428"/>
    </location>
</feature>
<keyword evidence="3" id="KW-1003">Cell membrane</keyword>
<feature type="transmembrane region" description="Helical" evidence="8">
    <location>
        <begin position="21"/>
        <end position="41"/>
    </location>
</feature>
<dbReference type="GO" id="GO:0004713">
    <property type="term" value="F:protein tyrosine kinase activity"/>
    <property type="evidence" value="ECO:0007669"/>
    <property type="project" value="TreeGrafter"/>
</dbReference>
<dbReference type="RefSeq" id="WP_126307589.1">
    <property type="nucleotide sequence ID" value="NZ_AP018449.1"/>
</dbReference>
<evidence type="ECO:0000256" key="1">
    <source>
        <dbReference type="ARBA" id="ARBA00004651"/>
    </source>
</evidence>
<dbReference type="GO" id="GO:0005886">
    <property type="term" value="C:plasma membrane"/>
    <property type="evidence" value="ECO:0007669"/>
    <property type="project" value="UniProtKB-SubCell"/>
</dbReference>
<feature type="coiled-coil region" evidence="7">
    <location>
        <begin position="233"/>
        <end position="270"/>
    </location>
</feature>
<keyword evidence="11" id="KW-0808">Transferase</keyword>
<evidence type="ECO:0000256" key="8">
    <source>
        <dbReference type="SAM" id="Phobius"/>
    </source>
</evidence>
<dbReference type="Pfam" id="PF02706">
    <property type="entry name" value="Wzz"/>
    <property type="match status" value="1"/>
</dbReference>
<evidence type="ECO:0000313" key="11">
    <source>
        <dbReference type="EMBL" id="BBB90715.1"/>
    </source>
</evidence>
<evidence type="ECO:0000256" key="5">
    <source>
        <dbReference type="ARBA" id="ARBA00022989"/>
    </source>
</evidence>
<dbReference type="AlphaFoldDB" id="A0A348AI17"/>
<dbReference type="OrthoDB" id="1632059at2"/>
<dbReference type="EC" id="2.7.10.-" evidence="11"/>
<keyword evidence="6 8" id="KW-0472">Membrane</keyword>
<dbReference type="InterPro" id="IPR003856">
    <property type="entry name" value="LPS_length_determ_N"/>
</dbReference>
<name>A0A348AI17_9FIRM</name>